<dbReference type="Proteomes" id="UP000734854">
    <property type="component" value="Unassembled WGS sequence"/>
</dbReference>
<dbReference type="GO" id="GO:0003713">
    <property type="term" value="F:transcription coactivator activity"/>
    <property type="evidence" value="ECO:0007669"/>
    <property type="project" value="TreeGrafter"/>
</dbReference>
<protein>
    <recommendedName>
        <fullName evidence="3">Coiled-coil domain-containing protein</fullName>
    </recommendedName>
</protein>
<dbReference type="InterPro" id="IPR054414">
    <property type="entry name" value="Ccdc124/Oxs1_C"/>
</dbReference>
<gene>
    <name evidence="4" type="ORF">ZIOFF_056073</name>
</gene>
<dbReference type="PANTHER" id="PTHR21680:SF0">
    <property type="entry name" value="COILED-COIL DOMAIN-CONTAINING PROTEIN 124"/>
    <property type="match status" value="1"/>
</dbReference>
<proteinExistence type="inferred from homology"/>
<comment type="caution">
    <text evidence="4">The sequence shown here is derived from an EMBL/GenBank/DDBJ whole genome shotgun (WGS) entry which is preliminary data.</text>
</comment>
<dbReference type="PANTHER" id="PTHR21680">
    <property type="entry name" value="COILED-COIL DOMAIN-CONTAINING PROTEIN 124"/>
    <property type="match status" value="1"/>
</dbReference>
<name>A0A8J5KF49_ZINOF</name>
<evidence type="ECO:0000313" key="4">
    <source>
        <dbReference type="EMBL" id="KAG6487487.1"/>
    </source>
</evidence>
<dbReference type="AlphaFoldDB" id="A0A8J5KF49"/>
<dbReference type="Pfam" id="PF06244">
    <property type="entry name" value="Ccdc124"/>
    <property type="match status" value="1"/>
</dbReference>
<evidence type="ECO:0000259" key="3">
    <source>
        <dbReference type="Pfam" id="PF06244"/>
    </source>
</evidence>
<dbReference type="GO" id="GO:0006366">
    <property type="term" value="P:transcription by RNA polymerase II"/>
    <property type="evidence" value="ECO:0007669"/>
    <property type="project" value="TreeGrafter"/>
</dbReference>
<keyword evidence="2" id="KW-0175">Coiled coil</keyword>
<dbReference type="GO" id="GO:0005634">
    <property type="term" value="C:nucleus"/>
    <property type="evidence" value="ECO:0007669"/>
    <property type="project" value="TreeGrafter"/>
</dbReference>
<accession>A0A8J5KF49</accession>
<dbReference type="InterPro" id="IPR010422">
    <property type="entry name" value="Ccdc124/Oxs1"/>
</dbReference>
<evidence type="ECO:0000313" key="5">
    <source>
        <dbReference type="Proteomes" id="UP000734854"/>
    </source>
</evidence>
<evidence type="ECO:0000256" key="2">
    <source>
        <dbReference type="ARBA" id="ARBA00023054"/>
    </source>
</evidence>
<evidence type="ECO:0000256" key="1">
    <source>
        <dbReference type="ARBA" id="ARBA00008296"/>
    </source>
</evidence>
<keyword evidence="5" id="KW-1185">Reference proteome</keyword>
<feature type="domain" description="Coiled-coil" evidence="3">
    <location>
        <begin position="2"/>
        <end position="39"/>
    </location>
</feature>
<comment type="similarity">
    <text evidence="1">Belongs to the CCDC124 family.</text>
</comment>
<sequence length="166" mass="18740">MAFEEEELPKLKEDKPGLGLTFNQYRDMIWKLWKKSPLNQPGEPPSPPRYAASITSSSFKPSTEDLTYFRFQSAVRVLSFDLSLPCLDPSTSLCRLENPIEAVMTTSKGYSFASFASVITDFYRYPSGSVIHRFYRYPLELALSHGLPVSFTASVAFSVANIRNSF</sequence>
<reference evidence="4 5" key="1">
    <citation type="submission" date="2020-08" db="EMBL/GenBank/DDBJ databases">
        <title>Plant Genome Project.</title>
        <authorList>
            <person name="Zhang R.-G."/>
        </authorList>
    </citation>
    <scope>NUCLEOTIDE SEQUENCE [LARGE SCALE GENOMIC DNA]</scope>
    <source>
        <tissue evidence="4">Rhizome</tissue>
    </source>
</reference>
<organism evidence="4 5">
    <name type="scientific">Zingiber officinale</name>
    <name type="common">Ginger</name>
    <name type="synonym">Amomum zingiber</name>
    <dbReference type="NCBI Taxonomy" id="94328"/>
    <lineage>
        <taxon>Eukaryota</taxon>
        <taxon>Viridiplantae</taxon>
        <taxon>Streptophyta</taxon>
        <taxon>Embryophyta</taxon>
        <taxon>Tracheophyta</taxon>
        <taxon>Spermatophyta</taxon>
        <taxon>Magnoliopsida</taxon>
        <taxon>Liliopsida</taxon>
        <taxon>Zingiberales</taxon>
        <taxon>Zingiberaceae</taxon>
        <taxon>Zingiber</taxon>
    </lineage>
</organism>
<dbReference type="EMBL" id="JACMSC010000015">
    <property type="protein sequence ID" value="KAG6487487.1"/>
    <property type="molecule type" value="Genomic_DNA"/>
</dbReference>